<dbReference type="InterPro" id="IPR013088">
    <property type="entry name" value="Znf_NHR/GATA"/>
</dbReference>
<dbReference type="Pfam" id="PF00104">
    <property type="entry name" value="Hormone_recep"/>
    <property type="match status" value="1"/>
</dbReference>
<dbReference type="SUPFAM" id="SSF48508">
    <property type="entry name" value="Nuclear receptor ligand-binding domain"/>
    <property type="match status" value="1"/>
</dbReference>
<keyword evidence="9" id="KW-0539">Nucleus</keyword>
<evidence type="ECO:0000256" key="4">
    <source>
        <dbReference type="ARBA" id="ARBA00022833"/>
    </source>
</evidence>
<reference evidence="12 13" key="1">
    <citation type="submission" date="2022-02" db="EMBL/GenBank/DDBJ databases">
        <title>Chromosome-level reference genomes for two strains of Caenorhabditis briggsae: an improved platform for comparative genomics.</title>
        <authorList>
            <person name="Stevens L."/>
            <person name="Andersen E.C."/>
        </authorList>
    </citation>
    <scope>NUCLEOTIDE SEQUENCE [LARGE SCALE GENOMIC DNA]</scope>
    <source>
        <strain evidence="12">QX1410_ONT</strain>
        <tissue evidence="12">Whole-organism</tissue>
    </source>
</reference>
<name>A0AAE9A4D1_CAEBR</name>
<keyword evidence="6" id="KW-0238">DNA-binding</keyword>
<feature type="domain" description="Nuclear receptor" evidence="10">
    <location>
        <begin position="5"/>
        <end position="72"/>
    </location>
</feature>
<keyword evidence="5" id="KW-0805">Transcription regulation</keyword>
<organism evidence="12 13">
    <name type="scientific">Caenorhabditis briggsae</name>
    <dbReference type="NCBI Taxonomy" id="6238"/>
    <lineage>
        <taxon>Eukaryota</taxon>
        <taxon>Metazoa</taxon>
        <taxon>Ecdysozoa</taxon>
        <taxon>Nematoda</taxon>
        <taxon>Chromadorea</taxon>
        <taxon>Rhabditida</taxon>
        <taxon>Rhabditina</taxon>
        <taxon>Rhabditomorpha</taxon>
        <taxon>Rhabditoidea</taxon>
        <taxon>Rhabditidae</taxon>
        <taxon>Peloderinae</taxon>
        <taxon>Caenorhabditis</taxon>
    </lineage>
</organism>
<proteinExistence type="inferred from homology"/>
<feature type="domain" description="NR LBD" evidence="11">
    <location>
        <begin position="90"/>
        <end position="295"/>
    </location>
</feature>
<dbReference type="GO" id="GO:0003700">
    <property type="term" value="F:DNA-binding transcription factor activity"/>
    <property type="evidence" value="ECO:0007669"/>
    <property type="project" value="InterPro"/>
</dbReference>
<sequence length="295" mass="34445">MDKENNLCDVCGKSDASWHYSVNCCNPCRMVYRRSLKNAPKQCSRGIRCSNCRFCRLRQCIQAGMGAPTPWSYHAIEHLDILHIFREHTFLNYTFPENLNFEELIHSKSVNYISTSAHSQPTWTRTNLFTSIDFIRKFEVVRKLSKPEIEAFIKQSYLPVSMFFTAWNSFQNRKKYAEFPGEIDIISDELKEKHYQEENVHKIRCSIIEKLAGLEVKKEEFLLLNAIIVCDPAAPHLSEERKSEIENEQNRYLSLLLNHCLRNYQKHGPSRFANLLTILNTIKIVMDAAEKISKC</sequence>
<keyword evidence="7" id="KW-0804">Transcription</keyword>
<keyword evidence="8" id="KW-0675">Receptor</keyword>
<evidence type="ECO:0008006" key="14">
    <source>
        <dbReference type="Google" id="ProtNLM"/>
    </source>
</evidence>
<evidence type="ECO:0000256" key="3">
    <source>
        <dbReference type="ARBA" id="ARBA00022771"/>
    </source>
</evidence>
<keyword evidence="4" id="KW-0862">Zinc</keyword>
<dbReference type="PROSITE" id="PS51843">
    <property type="entry name" value="NR_LBD"/>
    <property type="match status" value="1"/>
</dbReference>
<dbReference type="InterPro" id="IPR001628">
    <property type="entry name" value="Znf_hrmn_rcpt"/>
</dbReference>
<dbReference type="SMART" id="SM00399">
    <property type="entry name" value="ZnF_C4"/>
    <property type="match status" value="1"/>
</dbReference>
<dbReference type="EMBL" id="CP090895">
    <property type="protein sequence ID" value="ULT86957.1"/>
    <property type="molecule type" value="Genomic_DNA"/>
</dbReference>
<dbReference type="KEGG" id="cbr:CBG_25021"/>
<evidence type="ECO:0000256" key="9">
    <source>
        <dbReference type="ARBA" id="ARBA00023242"/>
    </source>
</evidence>
<evidence type="ECO:0000256" key="8">
    <source>
        <dbReference type="ARBA" id="ARBA00023170"/>
    </source>
</evidence>
<dbReference type="Gene3D" id="3.30.50.10">
    <property type="entry name" value="Erythroid Transcription Factor GATA-1, subunit A"/>
    <property type="match status" value="1"/>
</dbReference>
<dbReference type="InterPro" id="IPR035500">
    <property type="entry name" value="NHR-like_dom_sf"/>
</dbReference>
<protein>
    <recommendedName>
        <fullName evidence="14">Nuclear receptor domain-containing protein</fullName>
    </recommendedName>
</protein>
<dbReference type="SUPFAM" id="SSF57716">
    <property type="entry name" value="Glucocorticoid receptor-like (DNA-binding domain)"/>
    <property type="match status" value="1"/>
</dbReference>
<accession>A0AAE9A4D1</accession>
<dbReference type="PANTHER" id="PTHR45886">
    <property type="entry name" value="NUCLEAR HORMONE RECEPTOR FAMILY-RELATED-RELATED"/>
    <property type="match status" value="1"/>
</dbReference>
<dbReference type="InterPro" id="IPR000536">
    <property type="entry name" value="Nucl_hrmn_rcpt_lig-bd"/>
</dbReference>
<dbReference type="PROSITE" id="PS51030">
    <property type="entry name" value="NUCLEAR_REC_DBD_2"/>
    <property type="match status" value="1"/>
</dbReference>
<evidence type="ECO:0000256" key="1">
    <source>
        <dbReference type="ARBA" id="ARBA00005993"/>
    </source>
</evidence>
<dbReference type="Gene3D" id="1.10.565.10">
    <property type="entry name" value="Retinoid X Receptor"/>
    <property type="match status" value="1"/>
</dbReference>
<dbReference type="AlphaFoldDB" id="A0AAE9A4D1"/>
<evidence type="ECO:0000259" key="10">
    <source>
        <dbReference type="PROSITE" id="PS51030"/>
    </source>
</evidence>
<comment type="similarity">
    <text evidence="1">Belongs to the nuclear hormone receptor family.</text>
</comment>
<dbReference type="Pfam" id="PF00105">
    <property type="entry name" value="zf-C4"/>
    <property type="match status" value="1"/>
</dbReference>
<dbReference type="GO" id="GO:0043565">
    <property type="term" value="F:sequence-specific DNA binding"/>
    <property type="evidence" value="ECO:0007669"/>
    <property type="project" value="InterPro"/>
</dbReference>
<keyword evidence="3" id="KW-0863">Zinc-finger</keyword>
<evidence type="ECO:0000256" key="2">
    <source>
        <dbReference type="ARBA" id="ARBA00022723"/>
    </source>
</evidence>
<keyword evidence="2" id="KW-0479">Metal-binding</keyword>
<evidence type="ECO:0000256" key="7">
    <source>
        <dbReference type="ARBA" id="ARBA00023163"/>
    </source>
</evidence>
<dbReference type="GO" id="GO:0008270">
    <property type="term" value="F:zinc ion binding"/>
    <property type="evidence" value="ECO:0007669"/>
    <property type="project" value="UniProtKB-KW"/>
</dbReference>
<evidence type="ECO:0000256" key="6">
    <source>
        <dbReference type="ARBA" id="ARBA00023125"/>
    </source>
</evidence>
<evidence type="ECO:0000313" key="13">
    <source>
        <dbReference type="Proteomes" id="UP000827892"/>
    </source>
</evidence>
<evidence type="ECO:0000313" key="12">
    <source>
        <dbReference type="EMBL" id="ULT86957.1"/>
    </source>
</evidence>
<dbReference type="Proteomes" id="UP000827892">
    <property type="component" value="Chromosome V"/>
</dbReference>
<dbReference type="PANTHER" id="PTHR45886:SF11">
    <property type="entry name" value="NUCLEAR HORMONE RECEPTOR FAMILY-RELATED"/>
    <property type="match status" value="1"/>
</dbReference>
<dbReference type="KEGG" id="cbr:CBG_16983"/>
<dbReference type="PRINTS" id="PR00047">
    <property type="entry name" value="STROIDFINGER"/>
</dbReference>
<dbReference type="SMART" id="SM00430">
    <property type="entry name" value="HOLI"/>
    <property type="match status" value="1"/>
</dbReference>
<evidence type="ECO:0000256" key="5">
    <source>
        <dbReference type="ARBA" id="ARBA00023015"/>
    </source>
</evidence>
<evidence type="ECO:0000259" key="11">
    <source>
        <dbReference type="PROSITE" id="PS51843"/>
    </source>
</evidence>
<gene>
    <name evidence="12" type="ORF">L3Y34_006598</name>
</gene>
<dbReference type="OMA" id="HIFREHT"/>